<dbReference type="GO" id="GO:0008808">
    <property type="term" value="F:cardiolipin synthase activity"/>
    <property type="evidence" value="ECO:0007669"/>
    <property type="project" value="UniProtKB-UniRule"/>
</dbReference>
<dbReference type="SMART" id="SM00155">
    <property type="entry name" value="PLDc"/>
    <property type="match status" value="2"/>
</dbReference>
<feature type="transmembrane region" description="Helical" evidence="12">
    <location>
        <begin position="62"/>
        <end position="84"/>
    </location>
</feature>
<keyword evidence="6" id="KW-0677">Repeat</keyword>
<dbReference type="SUPFAM" id="SSF56024">
    <property type="entry name" value="Phospholipase D/nuclease"/>
    <property type="match status" value="2"/>
</dbReference>
<dbReference type="NCBIfam" id="TIGR04265">
    <property type="entry name" value="bac_cardiolipin"/>
    <property type="match status" value="1"/>
</dbReference>
<evidence type="ECO:0000256" key="10">
    <source>
        <dbReference type="ARBA" id="ARBA00023209"/>
    </source>
</evidence>
<gene>
    <name evidence="15" type="primary">ywnE</name>
    <name evidence="15" type="ORF">ERICIII_00323</name>
</gene>
<feature type="transmembrane region" description="Helical" evidence="12">
    <location>
        <begin position="20"/>
        <end position="42"/>
    </location>
</feature>
<comment type="subcellular location">
    <subcellularLocation>
        <location evidence="1 12">Cell membrane</location>
        <topology evidence="1 12">Multi-pass membrane protein</topology>
    </subcellularLocation>
</comment>
<dbReference type="Gene3D" id="3.30.870.10">
    <property type="entry name" value="Endonuclease Chain A"/>
    <property type="match status" value="2"/>
</dbReference>
<dbReference type="InterPro" id="IPR030874">
    <property type="entry name" value="Cardiolipin_synth_Firmi"/>
</dbReference>
<evidence type="ECO:0000256" key="2">
    <source>
        <dbReference type="ARBA" id="ARBA00022475"/>
    </source>
</evidence>
<dbReference type="PANTHER" id="PTHR21248">
    <property type="entry name" value="CARDIOLIPIN SYNTHASE"/>
    <property type="match status" value="1"/>
</dbReference>
<keyword evidence="7 12" id="KW-1133">Transmembrane helix</keyword>
<evidence type="ECO:0000256" key="7">
    <source>
        <dbReference type="ARBA" id="ARBA00022989"/>
    </source>
</evidence>
<evidence type="ECO:0000259" key="14">
    <source>
        <dbReference type="PROSITE" id="PS50035"/>
    </source>
</evidence>
<keyword evidence="4 12" id="KW-0808">Transferase</keyword>
<dbReference type="Pfam" id="PF13396">
    <property type="entry name" value="PLDc_N"/>
    <property type="match status" value="1"/>
</dbReference>
<feature type="domain" description="PLD phosphodiesterase" evidence="14">
    <location>
        <begin position="453"/>
        <end position="480"/>
    </location>
</feature>
<dbReference type="CDD" id="cd09112">
    <property type="entry name" value="PLDc_CLS_2"/>
    <property type="match status" value="1"/>
</dbReference>
<evidence type="ECO:0000256" key="4">
    <source>
        <dbReference type="ARBA" id="ARBA00022679"/>
    </source>
</evidence>
<dbReference type="PROSITE" id="PS50035">
    <property type="entry name" value="PLD"/>
    <property type="match status" value="2"/>
</dbReference>
<organism evidence="15 16">
    <name type="scientific">Paenibacillus larvae subsp. larvae</name>
    <dbReference type="NCBI Taxonomy" id="147375"/>
    <lineage>
        <taxon>Bacteria</taxon>
        <taxon>Bacillati</taxon>
        <taxon>Bacillota</taxon>
        <taxon>Bacilli</taxon>
        <taxon>Bacillales</taxon>
        <taxon>Paenibacillaceae</taxon>
        <taxon>Paenibacillus</taxon>
    </lineage>
</organism>
<dbReference type="EC" id="2.7.8.-" evidence="12 13"/>
<keyword evidence="5 12" id="KW-0812">Transmembrane</keyword>
<sequence>MLIIYMLVVTISVPSNPTFIIVTYFNEVNICCGRIILFAAGYPKSKPENGEIFMLPHWISELVHFVVRWIPVINLFFAAVIIFLERRNAAVAWAWLILLLFVPFFGFIIYLLFGQNLARQKVYKMKPKIDPRIREDIKSLVRKMKAGDLEYKQPGIKDYQPLIYMNLISSYSLLSENNEVTLYTDGQDKLRAIMEEIERAEKHIHLLYYKIGNDETGRKVIEALTDKASEGVEVRVLYDDIGSPKLNREVFRELEAAGGKAYPFFASKIRYLNFRVNYRNHRKFAIFDGRIGFIGGFNLGNEYVGLDPKYSYWRDTHLKIQGDAVHRMQVQFLMDWSIPSSEAIVSDLGYYPKIQTQGNTAVQIVSSGPASDKQQIKFCIIKLISEAKRRIYLQTPYFVPDDSVLTALKVAVSTGVDVHIMIPKKSDSLVVEWATYSYMEDLLIAGAHIYLYKTGFLHAKTMVVDGRVSSVGTANMDYRSFELNFETNAVLYDVQVAGRLEGIFEKDLEDCELLILSGYKSRSHLTRMAESVARLLSPIL</sequence>
<evidence type="ECO:0000256" key="3">
    <source>
        <dbReference type="ARBA" id="ARBA00022516"/>
    </source>
</evidence>
<feature type="active site" evidence="12">
    <location>
        <position position="465"/>
    </location>
</feature>
<comment type="function">
    <text evidence="12">Catalyzes the reversible phosphatidyl group transfer from one phosphatidylglycerol molecule to another to form cardiolipin (CL) (diphosphatidylglycerol) and glycerol.</text>
</comment>
<comment type="catalytic activity">
    <reaction evidence="12">
        <text>2 a 1,2-diacyl-sn-glycero-3-phospho-(1'-sn-glycerol) = a cardiolipin + glycerol</text>
        <dbReference type="Rhea" id="RHEA:31451"/>
        <dbReference type="ChEBI" id="CHEBI:17754"/>
        <dbReference type="ChEBI" id="CHEBI:62237"/>
        <dbReference type="ChEBI" id="CHEBI:64716"/>
    </reaction>
</comment>
<dbReference type="InterPro" id="IPR027379">
    <property type="entry name" value="CLS_N"/>
</dbReference>
<dbReference type="STRING" id="147375.BXP28_18545"/>
<evidence type="ECO:0000256" key="6">
    <source>
        <dbReference type="ARBA" id="ARBA00022737"/>
    </source>
</evidence>
<dbReference type="FunFam" id="3.30.870.10:FF:000014">
    <property type="entry name" value="Cardiolipin synthase"/>
    <property type="match status" value="1"/>
</dbReference>
<proteinExistence type="inferred from homology"/>
<evidence type="ECO:0000313" key="15">
    <source>
        <dbReference type="EMBL" id="AVF24568.1"/>
    </source>
</evidence>
<reference evidence="16" key="1">
    <citation type="submission" date="2017-02" db="EMBL/GenBank/DDBJ databases">
        <title>Delineation of Paenibacillus larvae strains originating from foulbrood outbreaks.</title>
        <authorList>
            <person name="Beims H."/>
            <person name="Bunk B."/>
            <person name="Sproeer C."/>
            <person name="Mohr K.I."/>
            <person name="Pradella S."/>
            <person name="Guenther G."/>
            <person name="Rohde M."/>
            <person name="von der Ohe W."/>
            <person name="Steinert M."/>
        </authorList>
    </citation>
    <scope>NUCLEOTIDE SEQUENCE [LARGE SCALE GENOMIC DNA]</scope>
    <source>
        <strain evidence="16">Eric_III</strain>
    </source>
</reference>
<evidence type="ECO:0000313" key="16">
    <source>
        <dbReference type="Proteomes" id="UP000239833"/>
    </source>
</evidence>
<keyword evidence="9 12" id="KW-0472">Membrane</keyword>
<feature type="domain" description="PLD phosphodiesterase" evidence="14">
    <location>
        <begin position="276"/>
        <end position="303"/>
    </location>
</feature>
<evidence type="ECO:0000256" key="13">
    <source>
        <dbReference type="NCBIfam" id="TIGR04265"/>
    </source>
</evidence>
<dbReference type="InterPro" id="IPR025202">
    <property type="entry name" value="PLD-like_dom"/>
</dbReference>
<dbReference type="Pfam" id="PF13091">
    <property type="entry name" value="PLDc_2"/>
    <property type="match status" value="2"/>
</dbReference>
<dbReference type="CDD" id="cd09110">
    <property type="entry name" value="PLDc_CLS_1"/>
    <property type="match status" value="1"/>
</dbReference>
<keyword evidence="10 12" id="KW-0594">Phospholipid biosynthesis</keyword>
<evidence type="ECO:0000256" key="1">
    <source>
        <dbReference type="ARBA" id="ARBA00004651"/>
    </source>
</evidence>
<protein>
    <recommendedName>
        <fullName evidence="12 13">Cardiolipin synthase</fullName>
        <shortName evidence="12">CL synthase</shortName>
        <ecNumber evidence="12 13">2.7.8.-</ecNumber>
    </recommendedName>
</protein>
<evidence type="ECO:0000256" key="11">
    <source>
        <dbReference type="ARBA" id="ARBA00023264"/>
    </source>
</evidence>
<evidence type="ECO:0000256" key="5">
    <source>
        <dbReference type="ARBA" id="ARBA00022692"/>
    </source>
</evidence>
<keyword evidence="3 12" id="KW-0444">Lipid biosynthesis</keyword>
<keyword evidence="2 12" id="KW-1003">Cell membrane</keyword>
<comment type="similarity">
    <text evidence="12">Belongs to the phospholipase D family. Cardiolipin synthase subfamily.</text>
</comment>
<dbReference type="HAMAP" id="MF_01916">
    <property type="entry name" value="Cardiolipin_synth_Cls"/>
    <property type="match status" value="1"/>
</dbReference>
<feature type="active site" evidence="12">
    <location>
        <position position="281"/>
    </location>
</feature>
<dbReference type="PANTHER" id="PTHR21248:SF22">
    <property type="entry name" value="PHOSPHOLIPASE D"/>
    <property type="match status" value="1"/>
</dbReference>
<feature type="active site" evidence="12">
    <location>
        <position position="288"/>
    </location>
</feature>
<name>A0A2L1TVB6_9BACL</name>
<feature type="transmembrane region" description="Helical" evidence="12">
    <location>
        <begin position="90"/>
        <end position="113"/>
    </location>
</feature>
<dbReference type="InterPro" id="IPR001736">
    <property type="entry name" value="PLipase_D/transphosphatidylase"/>
</dbReference>
<feature type="active site" evidence="12">
    <location>
        <position position="283"/>
    </location>
</feature>
<dbReference type="GO" id="GO:0032049">
    <property type="term" value="P:cardiolipin biosynthetic process"/>
    <property type="evidence" value="ECO:0007669"/>
    <property type="project" value="UniProtKB-UniRule"/>
</dbReference>
<keyword evidence="8 12" id="KW-0443">Lipid metabolism</keyword>
<dbReference type="AlphaFoldDB" id="A0A2L1TVB6"/>
<dbReference type="Proteomes" id="UP000239833">
    <property type="component" value="Chromosome"/>
</dbReference>
<feature type="active site" evidence="12">
    <location>
        <position position="460"/>
    </location>
</feature>
<dbReference type="GO" id="GO:0005886">
    <property type="term" value="C:plasma membrane"/>
    <property type="evidence" value="ECO:0007669"/>
    <property type="project" value="UniProtKB-SubCell"/>
</dbReference>
<evidence type="ECO:0000256" key="8">
    <source>
        <dbReference type="ARBA" id="ARBA00023098"/>
    </source>
</evidence>
<accession>A0A2L1TVB6</accession>
<dbReference type="InterPro" id="IPR022924">
    <property type="entry name" value="Cardiolipin_synthase"/>
</dbReference>
<evidence type="ECO:0000256" key="9">
    <source>
        <dbReference type="ARBA" id="ARBA00023136"/>
    </source>
</evidence>
<feature type="active site" evidence="12">
    <location>
        <position position="458"/>
    </location>
</feature>
<evidence type="ECO:0000256" key="12">
    <source>
        <dbReference type="HAMAP-Rule" id="MF_01916"/>
    </source>
</evidence>
<dbReference type="EMBL" id="CP019655">
    <property type="protein sequence ID" value="AVF24568.1"/>
    <property type="molecule type" value="Genomic_DNA"/>
</dbReference>
<keyword evidence="11 12" id="KW-1208">Phospholipid metabolism</keyword>